<dbReference type="InterPro" id="IPR042188">
    <property type="entry name" value="MmgE/PrpD_sf_2"/>
</dbReference>
<protein>
    <submittedName>
        <fullName evidence="4">MmgE/PrpD</fullName>
    </submittedName>
</protein>
<dbReference type="InterPro" id="IPR045336">
    <property type="entry name" value="MmgE_PrpD_N"/>
</dbReference>
<dbReference type="Proteomes" id="UP000076874">
    <property type="component" value="Unassembled WGS sequence"/>
</dbReference>
<organism evidence="4 5">
    <name type="scientific">Niveomyces insectorum RCEF 264</name>
    <dbReference type="NCBI Taxonomy" id="1081102"/>
    <lineage>
        <taxon>Eukaryota</taxon>
        <taxon>Fungi</taxon>
        <taxon>Dikarya</taxon>
        <taxon>Ascomycota</taxon>
        <taxon>Pezizomycotina</taxon>
        <taxon>Sordariomycetes</taxon>
        <taxon>Hypocreomycetidae</taxon>
        <taxon>Hypocreales</taxon>
        <taxon>Cordycipitaceae</taxon>
        <taxon>Niveomyces</taxon>
    </lineage>
</organism>
<keyword evidence="5" id="KW-1185">Reference proteome</keyword>
<dbReference type="OrthoDB" id="10267976at2759"/>
<evidence type="ECO:0000259" key="2">
    <source>
        <dbReference type="Pfam" id="PF03972"/>
    </source>
</evidence>
<proteinExistence type="inferred from homology"/>
<sequence length="462" mass="49557">MSGDTLPHGAATRRMAEWAATVSRERTLSTRTHAQKGIKDLLGCMIGGSAETVPKRVAQVALLLFGGSGGPCTLVGSGQRVSAAAAAFANGASAHILDFDDSFRPLTGHPSCTIVPAILAVAEEQHASGDDVIDAYVVGVEISAAMGRAAPKHHDVGWHGTATVGVVAAAVACARVLRLDTDGVANAISVAVSASSGSRMQIGYDVKCVQPGAAARDAVLAAYLAKAGIRGNPEVLVGPWGWSKLYAGVDSDGSEYVFPGPGEPLAIVDPGITYKPYPTCGSTHRTLNAVLEMCHRHNIRADDVERIETVIPFLNTQNLRYDRPVNGMQARFSMPYTCAVAVLCRQIRLSDFEDAAIARPDVQALMERVSMRTLPGSEHTDKTYLEMPCYTKISLRSGRVYEDERYDRRGESTQPLTTEEERFKFEDCTRSVLTESQRKQILALLENLGSVTDVAALTELLR</sequence>
<dbReference type="STRING" id="1081102.A0A167NSU6"/>
<dbReference type="AlphaFoldDB" id="A0A167NSU6"/>
<dbReference type="InterPro" id="IPR042183">
    <property type="entry name" value="MmgE/PrpD_sf_1"/>
</dbReference>
<dbReference type="PANTHER" id="PTHR16943:SF8">
    <property type="entry name" value="2-METHYLCITRATE DEHYDRATASE"/>
    <property type="match status" value="1"/>
</dbReference>
<evidence type="ECO:0000256" key="1">
    <source>
        <dbReference type="ARBA" id="ARBA00006174"/>
    </source>
</evidence>
<dbReference type="InterPro" id="IPR036148">
    <property type="entry name" value="MmgE/PrpD_sf"/>
</dbReference>
<evidence type="ECO:0000313" key="4">
    <source>
        <dbReference type="EMBL" id="OAA55883.1"/>
    </source>
</evidence>
<dbReference type="EMBL" id="AZHD01000018">
    <property type="protein sequence ID" value="OAA55883.1"/>
    <property type="molecule type" value="Genomic_DNA"/>
</dbReference>
<dbReference type="SUPFAM" id="SSF103378">
    <property type="entry name" value="2-methylcitrate dehydratase PrpD"/>
    <property type="match status" value="1"/>
</dbReference>
<dbReference type="PANTHER" id="PTHR16943">
    <property type="entry name" value="2-METHYLCITRATE DEHYDRATASE-RELATED"/>
    <property type="match status" value="1"/>
</dbReference>
<feature type="domain" description="MmgE/PrpD C-terminal" evidence="3">
    <location>
        <begin position="277"/>
        <end position="444"/>
    </location>
</feature>
<dbReference type="Pfam" id="PF19305">
    <property type="entry name" value="MmgE_PrpD_C"/>
    <property type="match status" value="1"/>
</dbReference>
<comment type="similarity">
    <text evidence="1">Belongs to the PrpD family.</text>
</comment>
<evidence type="ECO:0000259" key="3">
    <source>
        <dbReference type="Pfam" id="PF19305"/>
    </source>
</evidence>
<gene>
    <name evidence="4" type="ORF">SPI_08090</name>
</gene>
<comment type="caution">
    <text evidence="4">The sequence shown here is derived from an EMBL/GenBank/DDBJ whole genome shotgun (WGS) entry which is preliminary data.</text>
</comment>
<reference evidence="4 5" key="1">
    <citation type="journal article" date="2016" name="Genome Biol. Evol.">
        <title>Divergent and convergent evolution of fungal pathogenicity.</title>
        <authorList>
            <person name="Shang Y."/>
            <person name="Xiao G."/>
            <person name="Zheng P."/>
            <person name="Cen K."/>
            <person name="Zhan S."/>
            <person name="Wang C."/>
        </authorList>
    </citation>
    <scope>NUCLEOTIDE SEQUENCE [LARGE SCALE GENOMIC DNA]</scope>
    <source>
        <strain evidence="4 5">RCEF 264</strain>
    </source>
</reference>
<dbReference type="Pfam" id="PF03972">
    <property type="entry name" value="MmgE_PrpD_N"/>
    <property type="match status" value="1"/>
</dbReference>
<dbReference type="Gene3D" id="1.10.4100.10">
    <property type="entry name" value="2-methylcitrate dehydratase PrpD"/>
    <property type="match status" value="1"/>
</dbReference>
<evidence type="ECO:0000313" key="5">
    <source>
        <dbReference type="Proteomes" id="UP000076874"/>
    </source>
</evidence>
<dbReference type="Gene3D" id="3.30.1330.120">
    <property type="entry name" value="2-methylcitrate dehydratase PrpD"/>
    <property type="match status" value="1"/>
</dbReference>
<dbReference type="GO" id="GO:0016829">
    <property type="term" value="F:lyase activity"/>
    <property type="evidence" value="ECO:0007669"/>
    <property type="project" value="InterPro"/>
</dbReference>
<dbReference type="InterPro" id="IPR005656">
    <property type="entry name" value="MmgE_PrpD"/>
</dbReference>
<name>A0A167NSU6_9HYPO</name>
<dbReference type="InterPro" id="IPR045337">
    <property type="entry name" value="MmgE_PrpD_C"/>
</dbReference>
<accession>A0A167NSU6</accession>
<feature type="domain" description="MmgE/PrpD N-terminal" evidence="2">
    <location>
        <begin position="13"/>
        <end position="248"/>
    </location>
</feature>